<feature type="active site" evidence="1">
    <location>
        <position position="224"/>
    </location>
</feature>
<feature type="region of interest" description="Disordered" evidence="3">
    <location>
        <begin position="1"/>
        <end position="34"/>
    </location>
</feature>
<dbReference type="PROSITE" id="PS51459">
    <property type="entry name" value="FIDO"/>
    <property type="match status" value="1"/>
</dbReference>
<name>A0A840II68_9ACTN</name>
<dbReference type="InterPro" id="IPR036597">
    <property type="entry name" value="Fido-like_dom_sf"/>
</dbReference>
<dbReference type="InterPro" id="IPR025758">
    <property type="entry name" value="Fic/DOC_N"/>
</dbReference>
<dbReference type="Pfam" id="PF13784">
    <property type="entry name" value="Fic_N"/>
    <property type="match status" value="1"/>
</dbReference>
<dbReference type="EMBL" id="JACHNU010000008">
    <property type="protein sequence ID" value="MBB4664672.1"/>
    <property type="molecule type" value="Genomic_DNA"/>
</dbReference>
<sequence length="391" mass="42446">MVSSSLANSPIGRLTPVRAPDPATGEATSGEAFLPDPLPREVVLSTATWTAVNEATAALARLDGAARLIPNPGLLRRPALRREAQSTSALEGTFAPFSEVLAADAERQEISAAMREILNFERTAELAFSWPEDRPLTIAMLSALQRTLVRGTSGELRDAGRIRERLVLIGAPGSRLGEARFVPPPPGDQLKAGVEALLGWIEDPPTVPTVVQAAMAHYQFETLHPYSDGNGRLGRLLVIVQLLRGAVIREPLLVVSPWFEARRERYQDALLALSCDGDWDAWVGFFAAGVAASAVESRVKVERLVALQAELRERVQRAGKRGVAEQIAADLVGNPYPSVPLVRSTYRLSKQGAHNAIRALVEIGVIEPWEGVTLNRAQMYRAPEVMRVLEA</sequence>
<dbReference type="AlphaFoldDB" id="A0A840II68"/>
<dbReference type="Proteomes" id="UP000585272">
    <property type="component" value="Unassembled WGS sequence"/>
</dbReference>
<comment type="caution">
    <text evidence="5">The sequence shown here is derived from an EMBL/GenBank/DDBJ whole genome shotgun (WGS) entry which is preliminary data.</text>
</comment>
<evidence type="ECO:0000256" key="3">
    <source>
        <dbReference type="SAM" id="MobiDB-lite"/>
    </source>
</evidence>
<accession>A0A840II68</accession>
<keyword evidence="2" id="KW-0547">Nucleotide-binding</keyword>
<evidence type="ECO:0000259" key="4">
    <source>
        <dbReference type="PROSITE" id="PS51459"/>
    </source>
</evidence>
<evidence type="ECO:0000256" key="2">
    <source>
        <dbReference type="PIRSR" id="PIRSR640198-2"/>
    </source>
</evidence>
<dbReference type="GO" id="GO:0005524">
    <property type="term" value="F:ATP binding"/>
    <property type="evidence" value="ECO:0007669"/>
    <property type="project" value="UniProtKB-KW"/>
</dbReference>
<dbReference type="Pfam" id="PF02661">
    <property type="entry name" value="Fic"/>
    <property type="match status" value="1"/>
</dbReference>
<gene>
    <name evidence="5" type="ORF">BDZ31_004287</name>
</gene>
<dbReference type="InterPro" id="IPR040198">
    <property type="entry name" value="Fido_containing"/>
</dbReference>
<keyword evidence="6" id="KW-1185">Reference proteome</keyword>
<evidence type="ECO:0000313" key="5">
    <source>
        <dbReference type="EMBL" id="MBB4664672.1"/>
    </source>
</evidence>
<evidence type="ECO:0000313" key="6">
    <source>
        <dbReference type="Proteomes" id="UP000585272"/>
    </source>
</evidence>
<proteinExistence type="predicted"/>
<feature type="domain" description="Fido" evidence="4">
    <location>
        <begin position="136"/>
        <end position="288"/>
    </location>
</feature>
<evidence type="ECO:0000256" key="1">
    <source>
        <dbReference type="PIRSR" id="PIRSR640198-1"/>
    </source>
</evidence>
<dbReference type="InterPro" id="IPR003812">
    <property type="entry name" value="Fido"/>
</dbReference>
<organism evidence="5 6">
    <name type="scientific">Conexibacter arvalis</name>
    <dbReference type="NCBI Taxonomy" id="912552"/>
    <lineage>
        <taxon>Bacteria</taxon>
        <taxon>Bacillati</taxon>
        <taxon>Actinomycetota</taxon>
        <taxon>Thermoleophilia</taxon>
        <taxon>Solirubrobacterales</taxon>
        <taxon>Conexibacteraceae</taxon>
        <taxon>Conexibacter</taxon>
    </lineage>
</organism>
<reference evidence="5 6" key="1">
    <citation type="submission" date="2020-08" db="EMBL/GenBank/DDBJ databases">
        <title>Genomic Encyclopedia of Archaeal and Bacterial Type Strains, Phase II (KMG-II): from individual species to whole genera.</title>
        <authorList>
            <person name="Goeker M."/>
        </authorList>
    </citation>
    <scope>NUCLEOTIDE SEQUENCE [LARGE SCALE GENOMIC DNA]</scope>
    <source>
        <strain evidence="5 6">DSM 23288</strain>
    </source>
</reference>
<dbReference type="PANTHER" id="PTHR13504">
    <property type="entry name" value="FIDO DOMAIN-CONTAINING PROTEIN DDB_G0283145"/>
    <property type="match status" value="1"/>
</dbReference>
<dbReference type="Gene3D" id="1.10.3290.10">
    <property type="entry name" value="Fido-like domain"/>
    <property type="match status" value="1"/>
</dbReference>
<dbReference type="RefSeq" id="WP_183344918.1">
    <property type="nucleotide sequence ID" value="NZ_JACHNU010000008.1"/>
</dbReference>
<protein>
    <submittedName>
        <fullName evidence="5">Fic family protein</fullName>
    </submittedName>
</protein>
<keyword evidence="2" id="KW-0067">ATP-binding</keyword>
<dbReference type="PANTHER" id="PTHR13504:SF38">
    <property type="entry name" value="FIDO DOMAIN-CONTAINING PROTEIN"/>
    <property type="match status" value="1"/>
</dbReference>
<feature type="binding site" evidence="2">
    <location>
        <begin position="228"/>
        <end position="235"/>
    </location>
    <ligand>
        <name>ATP</name>
        <dbReference type="ChEBI" id="CHEBI:30616"/>
    </ligand>
</feature>
<dbReference type="SUPFAM" id="SSF140931">
    <property type="entry name" value="Fic-like"/>
    <property type="match status" value="1"/>
</dbReference>